<protein>
    <submittedName>
        <fullName evidence="11">Polysaccharide biosynthesis tyrosine autokinase</fullName>
        <ecNumber evidence="11">2.7.10.2</ecNumber>
    </submittedName>
</protein>
<evidence type="ECO:0000313" key="11">
    <source>
        <dbReference type="EMBL" id="MFC4471070.1"/>
    </source>
</evidence>
<dbReference type="CDD" id="cd05387">
    <property type="entry name" value="BY-kinase"/>
    <property type="match status" value="1"/>
</dbReference>
<dbReference type="Gene3D" id="3.40.50.300">
    <property type="entry name" value="P-loop containing nucleotide triphosphate hydrolases"/>
    <property type="match status" value="1"/>
</dbReference>
<dbReference type="RefSeq" id="WP_386352782.1">
    <property type="nucleotide sequence ID" value="NZ_JBHSFG010000087.1"/>
</dbReference>
<evidence type="ECO:0000256" key="3">
    <source>
        <dbReference type="ARBA" id="ARBA00022475"/>
    </source>
</evidence>
<evidence type="ECO:0000256" key="7">
    <source>
        <dbReference type="ARBA" id="ARBA00022989"/>
    </source>
</evidence>
<comment type="subcellular location">
    <subcellularLocation>
        <location evidence="1">Cell membrane</location>
        <topology evidence="1">Multi-pass membrane protein</topology>
    </subcellularLocation>
</comment>
<dbReference type="InterPro" id="IPR005702">
    <property type="entry name" value="Wzc-like_C"/>
</dbReference>
<dbReference type="SUPFAM" id="SSF52540">
    <property type="entry name" value="P-loop containing nucleoside triphosphate hydrolases"/>
    <property type="match status" value="1"/>
</dbReference>
<evidence type="ECO:0000256" key="1">
    <source>
        <dbReference type="ARBA" id="ARBA00004651"/>
    </source>
</evidence>
<proteinExistence type="inferred from homology"/>
<dbReference type="Pfam" id="PF02706">
    <property type="entry name" value="Wzz"/>
    <property type="match status" value="1"/>
</dbReference>
<keyword evidence="12" id="KW-1185">Reference proteome</keyword>
<evidence type="ECO:0000256" key="8">
    <source>
        <dbReference type="ARBA" id="ARBA00023136"/>
    </source>
</evidence>
<evidence type="ECO:0000313" key="12">
    <source>
        <dbReference type="Proteomes" id="UP001596012"/>
    </source>
</evidence>
<comment type="caution">
    <text evidence="11">The sequence shown here is derived from an EMBL/GenBank/DDBJ whole genome shotgun (WGS) entry which is preliminary data.</text>
</comment>
<evidence type="ECO:0000256" key="9">
    <source>
        <dbReference type="SAM" id="MobiDB-lite"/>
    </source>
</evidence>
<name>A0ABV8Z4F8_9ACTN</name>
<keyword evidence="8" id="KW-0472">Membrane</keyword>
<keyword evidence="7" id="KW-1133">Transmembrane helix</keyword>
<feature type="region of interest" description="Disordered" evidence="9">
    <location>
        <begin position="474"/>
        <end position="521"/>
    </location>
</feature>
<dbReference type="InterPro" id="IPR050445">
    <property type="entry name" value="Bact_polysacc_biosynth/exp"/>
</dbReference>
<keyword evidence="6" id="KW-0067">ATP-binding</keyword>
<dbReference type="NCBIfam" id="TIGR01007">
    <property type="entry name" value="eps_fam"/>
    <property type="match status" value="1"/>
</dbReference>
<keyword evidence="3" id="KW-1003">Cell membrane</keyword>
<dbReference type="GO" id="GO:0004715">
    <property type="term" value="F:non-membrane spanning protein tyrosine kinase activity"/>
    <property type="evidence" value="ECO:0007669"/>
    <property type="project" value="UniProtKB-EC"/>
</dbReference>
<keyword evidence="4" id="KW-0812">Transmembrane</keyword>
<dbReference type="PANTHER" id="PTHR32309:SF13">
    <property type="entry name" value="FERRIC ENTEROBACTIN TRANSPORT PROTEIN FEPE"/>
    <property type="match status" value="1"/>
</dbReference>
<accession>A0ABV8Z4F8</accession>
<reference evidence="12" key="1">
    <citation type="journal article" date="2019" name="Int. J. Syst. Evol. Microbiol.">
        <title>The Global Catalogue of Microorganisms (GCM) 10K type strain sequencing project: providing services to taxonomists for standard genome sequencing and annotation.</title>
        <authorList>
            <consortium name="The Broad Institute Genomics Platform"/>
            <consortium name="The Broad Institute Genome Sequencing Center for Infectious Disease"/>
            <person name="Wu L."/>
            <person name="Ma J."/>
        </authorList>
    </citation>
    <scope>NUCLEOTIDE SEQUENCE [LARGE SCALE GENOMIC DNA]</scope>
    <source>
        <strain evidence="12">DT43</strain>
    </source>
</reference>
<evidence type="ECO:0000256" key="2">
    <source>
        <dbReference type="ARBA" id="ARBA00006683"/>
    </source>
</evidence>
<evidence type="ECO:0000259" key="10">
    <source>
        <dbReference type="Pfam" id="PF02706"/>
    </source>
</evidence>
<dbReference type="InterPro" id="IPR027417">
    <property type="entry name" value="P-loop_NTPase"/>
</dbReference>
<dbReference type="InterPro" id="IPR003856">
    <property type="entry name" value="LPS_length_determ_N"/>
</dbReference>
<organism evidence="11 12">
    <name type="scientific">Streptomyces xiangluensis</name>
    <dbReference type="NCBI Taxonomy" id="2665720"/>
    <lineage>
        <taxon>Bacteria</taxon>
        <taxon>Bacillati</taxon>
        <taxon>Actinomycetota</taxon>
        <taxon>Actinomycetes</taxon>
        <taxon>Kitasatosporales</taxon>
        <taxon>Streptomycetaceae</taxon>
        <taxon>Streptomyces</taxon>
    </lineage>
</organism>
<evidence type="ECO:0000256" key="4">
    <source>
        <dbReference type="ARBA" id="ARBA00022692"/>
    </source>
</evidence>
<dbReference type="EMBL" id="JBHSFG010000087">
    <property type="protein sequence ID" value="MFC4471070.1"/>
    <property type="molecule type" value="Genomic_DNA"/>
</dbReference>
<feature type="compositionally biased region" description="Low complexity" evidence="9">
    <location>
        <begin position="484"/>
        <end position="493"/>
    </location>
</feature>
<keyword evidence="5" id="KW-0547">Nucleotide-binding</keyword>
<comment type="similarity">
    <text evidence="2">Belongs to the CpsC/CapA family.</text>
</comment>
<dbReference type="Pfam" id="PF10609">
    <property type="entry name" value="ParA"/>
    <property type="match status" value="1"/>
</dbReference>
<evidence type="ECO:0000256" key="6">
    <source>
        <dbReference type="ARBA" id="ARBA00022840"/>
    </source>
</evidence>
<dbReference type="InterPro" id="IPR033756">
    <property type="entry name" value="YlxH/NBP35"/>
</dbReference>
<gene>
    <name evidence="11" type="ORF">ACFPH6_42385</name>
</gene>
<dbReference type="EC" id="2.7.10.2" evidence="11"/>
<dbReference type="Proteomes" id="UP001596012">
    <property type="component" value="Unassembled WGS sequence"/>
</dbReference>
<evidence type="ECO:0000256" key="5">
    <source>
        <dbReference type="ARBA" id="ARBA00022741"/>
    </source>
</evidence>
<sequence length="521" mass="55132">MDLPDYLRVLARRWRAVVVLGLLGTVIGVLAALAATPQYRATSTLFVSLQDWSDTVQLNQGNSFAQARVRSYAEVVVSPKVTEPVVRGLRLKMTPSELAEKITTEIPLETVLLKITVTDTKPSQAARLSNALADRFAHVIADIERPDKAASSPVRLSITKPAVKPSAPFSPNLPVNVALGLAAGLVLGTGLAFAREALDTSVRGRDDLTQCLAQAGGPALLGSVAYDARASQCPVATDDDAFGRRAEDFRRLRTSLQFVDIDHPPKIIGVTSALPGEGKTSISVNLAAMLADAGSSVCLVDADLRRPNVARTLSLVQDAGLTTVMIGQAAPEQVMQSTGAFSVLTSGALPPNPVEMLGSEQFRAVLRSLADKFDHVVVDTAPVLPVADTTAMAAAVDGYLLVARFAKSSRSQVADAVRTLHRVGATMLGGILNMASAKGDKEHYSYEYSYRPANASRRWGRFWDRYRPAPIGGLPGPSRPAAPPVHARPVTVAGASNGRPGPATLQDEHPRSGSRACDSGS</sequence>
<feature type="domain" description="Polysaccharide chain length determinant N-terminal" evidence="10">
    <location>
        <begin position="1"/>
        <end position="87"/>
    </location>
</feature>
<keyword evidence="11" id="KW-0808">Transferase</keyword>
<dbReference type="PANTHER" id="PTHR32309">
    <property type="entry name" value="TYROSINE-PROTEIN KINASE"/>
    <property type="match status" value="1"/>
</dbReference>